<protein>
    <submittedName>
        <fullName evidence="1">Uncharacterized protein</fullName>
    </submittedName>
</protein>
<dbReference type="HOGENOM" id="CLU_2028859_0_0_1"/>
<evidence type="ECO:0000313" key="1">
    <source>
        <dbReference type="EMBL" id="EFP10552.1"/>
    </source>
</evidence>
<proteinExistence type="predicted"/>
<organism evidence="2">
    <name type="scientific">Caenorhabditis remanei</name>
    <name type="common">Caenorhabditis vulgaris</name>
    <dbReference type="NCBI Taxonomy" id="31234"/>
    <lineage>
        <taxon>Eukaryota</taxon>
        <taxon>Metazoa</taxon>
        <taxon>Ecdysozoa</taxon>
        <taxon>Nematoda</taxon>
        <taxon>Chromadorea</taxon>
        <taxon>Rhabditida</taxon>
        <taxon>Rhabditina</taxon>
        <taxon>Rhabditomorpha</taxon>
        <taxon>Rhabditoidea</taxon>
        <taxon>Rhabditidae</taxon>
        <taxon>Peloderinae</taxon>
        <taxon>Caenorhabditis</taxon>
    </lineage>
</organism>
<name>E3NNC5_CAERE</name>
<gene>
    <name evidence="1" type="ORF">CRE_22188</name>
</gene>
<dbReference type="Proteomes" id="UP000008281">
    <property type="component" value="Unassembled WGS sequence"/>
</dbReference>
<keyword evidence="2" id="KW-1185">Reference proteome</keyword>
<accession>E3NNC5</accession>
<evidence type="ECO:0000313" key="2">
    <source>
        <dbReference type="Proteomes" id="UP000008281"/>
    </source>
</evidence>
<dbReference type="AlphaFoldDB" id="E3NNC5"/>
<sequence length="122" mass="13990">MKDIYCHRNPGGAAIPTTPKQHCLAALDAVGRPKIKRTTAKRNSTNSTSSTKMPTFHDSHFPFCNDSTNFKSNMSHMYVYFIHNTIRQFPSINSSFTSTMLDGTNKMRSRSRCLRNYHNARW</sequence>
<dbReference type="EMBL" id="DS269199">
    <property type="protein sequence ID" value="EFP10552.1"/>
    <property type="molecule type" value="Genomic_DNA"/>
</dbReference>
<reference evidence="1" key="1">
    <citation type="submission" date="2007-07" db="EMBL/GenBank/DDBJ databases">
        <title>PCAP assembly of the Caenorhabditis remanei genome.</title>
        <authorList>
            <consortium name="The Caenorhabditis remanei Sequencing Consortium"/>
            <person name="Wilson R.K."/>
        </authorList>
    </citation>
    <scope>NUCLEOTIDE SEQUENCE [LARGE SCALE GENOMIC DNA]</scope>
    <source>
        <strain evidence="1">PB4641</strain>
    </source>
</reference>
<dbReference type="InParanoid" id="E3NNC5"/>